<dbReference type="Pfam" id="PF17885">
    <property type="entry name" value="Smoa_sbd"/>
    <property type="match status" value="1"/>
</dbReference>
<keyword evidence="3" id="KW-1185">Reference proteome</keyword>
<proteinExistence type="predicted"/>
<evidence type="ECO:0000259" key="1">
    <source>
        <dbReference type="Pfam" id="PF17885"/>
    </source>
</evidence>
<dbReference type="Gene3D" id="3.50.50.60">
    <property type="entry name" value="FAD/NAD(P)-binding domain"/>
    <property type="match status" value="2"/>
</dbReference>
<evidence type="ECO:0000313" key="3">
    <source>
        <dbReference type="Proteomes" id="UP000562027"/>
    </source>
</evidence>
<reference evidence="2 3" key="1">
    <citation type="submission" date="2020-08" db="EMBL/GenBank/DDBJ databases">
        <title>Functional genomics of gut bacteria from endangered species of beetles.</title>
        <authorList>
            <person name="Carlos-Shanley C."/>
        </authorList>
    </citation>
    <scope>NUCLEOTIDE SEQUENCE [LARGE SCALE GENOMIC DNA]</scope>
    <source>
        <strain evidence="2 3">S00239</strain>
    </source>
</reference>
<dbReference type="AlphaFoldDB" id="A0A840L908"/>
<organism evidence="2 3">
    <name type="scientific">Roseateles oligotrophus</name>
    <dbReference type="NCBI Taxonomy" id="1769250"/>
    <lineage>
        <taxon>Bacteria</taxon>
        <taxon>Pseudomonadati</taxon>
        <taxon>Pseudomonadota</taxon>
        <taxon>Betaproteobacteria</taxon>
        <taxon>Burkholderiales</taxon>
        <taxon>Sphaerotilaceae</taxon>
        <taxon>Roseateles</taxon>
    </lineage>
</organism>
<dbReference type="InterPro" id="IPR036188">
    <property type="entry name" value="FAD/NAD-bd_sf"/>
</dbReference>
<dbReference type="Proteomes" id="UP000562027">
    <property type="component" value="Unassembled WGS sequence"/>
</dbReference>
<name>A0A840L908_9BURK</name>
<feature type="domain" description="Styrene monooxygenase StyA putative substrate binding" evidence="1">
    <location>
        <begin position="156"/>
        <end position="264"/>
    </location>
</feature>
<dbReference type="EMBL" id="JACHLP010000001">
    <property type="protein sequence ID" value="MBB4841857.1"/>
    <property type="molecule type" value="Genomic_DNA"/>
</dbReference>
<dbReference type="Gene3D" id="3.30.9.40">
    <property type="match status" value="1"/>
</dbReference>
<accession>A0A840L908</accession>
<dbReference type="RefSeq" id="WP_184295592.1">
    <property type="nucleotide sequence ID" value="NZ_JACHLP010000001.1"/>
</dbReference>
<dbReference type="InterPro" id="IPR041654">
    <property type="entry name" value="StyA_sbd"/>
</dbReference>
<evidence type="ECO:0000313" key="2">
    <source>
        <dbReference type="EMBL" id="MBB4841857.1"/>
    </source>
</evidence>
<comment type="caution">
    <text evidence="2">The sequence shown here is derived from an EMBL/GenBank/DDBJ whole genome shotgun (WGS) entry which is preliminary data.</text>
</comment>
<gene>
    <name evidence="2" type="ORF">HNP55_000352</name>
</gene>
<protein>
    <submittedName>
        <fullName evidence="2">2-polyprenyl-6-methoxyphenol hydroxylase-like FAD-dependent oxidoreductase</fullName>
    </submittedName>
</protein>
<sequence>MKSNPSRRIAIVGAGQSGLPLALALQARGDEVTLLSNRSAAQIRAGRVMSSQCMFDAALQIERDHQLDWWARDCPPVQGIGLCVPSPDPAAPAGTRLIDWAAPLHKPAQAVDQRLKMPAWMEAFEQRGGRLVLQEAGIAELEELAASHELLVLAAGKGEIVNQLFARDAEKSCYDAPQRALALTYVQGMRPREPFSRVCFNLIPGVGEYFVFPALTLNGACEIMVFEGIPGGPMDCWADVKTPQQHLGRSLEILQRYLPWEAERCRDVRLSDELGTLAGRFAPTVRRPVGRLPSGRLVLGMGDAVVVNDPITGQGSNNATKAFQVYFEAICARGEHAFDAAWMQATFDQSWAYAKDVVRWTNMLLAPPPEHILQLLGAAGQCPSLASLIANNFDHPPAFFPWWGDAQECQRLVARHLQGQAA</sequence>
<dbReference type="SUPFAM" id="SSF51905">
    <property type="entry name" value="FAD/NAD(P)-binding domain"/>
    <property type="match status" value="1"/>
</dbReference>